<dbReference type="PANTHER" id="PTHR39615">
    <property type="entry name" value="YALI0E17897P"/>
    <property type="match status" value="1"/>
</dbReference>
<dbReference type="Proteomes" id="UP000290900">
    <property type="component" value="Unassembled WGS sequence"/>
</dbReference>
<dbReference type="EMBL" id="CAACVR010000067">
    <property type="protein sequence ID" value="VEU24034.1"/>
    <property type="molecule type" value="Genomic_DNA"/>
</dbReference>
<dbReference type="InterPro" id="IPR027915">
    <property type="entry name" value="DUF4452"/>
</dbReference>
<organism evidence="2 3">
    <name type="scientific">Brettanomyces naardenensis</name>
    <name type="common">Yeast</name>
    <dbReference type="NCBI Taxonomy" id="13370"/>
    <lineage>
        <taxon>Eukaryota</taxon>
        <taxon>Fungi</taxon>
        <taxon>Dikarya</taxon>
        <taxon>Ascomycota</taxon>
        <taxon>Saccharomycotina</taxon>
        <taxon>Pichiomycetes</taxon>
        <taxon>Pichiales</taxon>
        <taxon>Pichiaceae</taxon>
        <taxon>Brettanomyces</taxon>
    </lineage>
</organism>
<accession>A0A448YSY0</accession>
<feature type="region of interest" description="Disordered" evidence="1">
    <location>
        <begin position="136"/>
        <end position="163"/>
    </location>
</feature>
<evidence type="ECO:0000313" key="2">
    <source>
        <dbReference type="EMBL" id="VEU24034.1"/>
    </source>
</evidence>
<feature type="region of interest" description="Disordered" evidence="1">
    <location>
        <begin position="61"/>
        <end position="91"/>
    </location>
</feature>
<dbReference type="InParanoid" id="A0A448YSY0"/>
<feature type="compositionally biased region" description="Low complexity" evidence="1">
    <location>
        <begin position="136"/>
        <end position="156"/>
    </location>
</feature>
<evidence type="ECO:0000313" key="3">
    <source>
        <dbReference type="Proteomes" id="UP000290900"/>
    </source>
</evidence>
<dbReference type="Pfam" id="PF14618">
    <property type="entry name" value="DUF4452"/>
    <property type="match status" value="1"/>
</dbReference>
<dbReference type="AlphaFoldDB" id="A0A448YSY0"/>
<dbReference type="PANTHER" id="PTHR39615:SF1">
    <property type="entry name" value="YALI0E17897P"/>
    <property type="match status" value="1"/>
</dbReference>
<protein>
    <submittedName>
        <fullName evidence="2">DEKNAAC105187</fullName>
    </submittedName>
</protein>
<feature type="compositionally biased region" description="Low complexity" evidence="1">
    <location>
        <begin position="63"/>
        <end position="91"/>
    </location>
</feature>
<feature type="region of interest" description="Disordered" evidence="1">
    <location>
        <begin position="23"/>
        <end position="44"/>
    </location>
</feature>
<keyword evidence="3" id="KW-1185">Reference proteome</keyword>
<feature type="compositionally biased region" description="Low complexity" evidence="1">
    <location>
        <begin position="27"/>
        <end position="40"/>
    </location>
</feature>
<name>A0A448YSY0_BRENA</name>
<evidence type="ECO:0000256" key="1">
    <source>
        <dbReference type="SAM" id="MobiDB-lite"/>
    </source>
</evidence>
<proteinExistence type="predicted"/>
<gene>
    <name evidence="2" type="ORF">BRENAR_LOCUS4763</name>
</gene>
<feature type="region of interest" description="Disordered" evidence="1">
    <location>
        <begin position="193"/>
        <end position="218"/>
    </location>
</feature>
<dbReference type="OrthoDB" id="5408025at2759"/>
<sequence>MSYYNTPPTGTEYQQTSFASLLANASQHQDQQQQQQQQPQTFDSLSPSAIARVVQSPLSMYVNSNNNNNNTNSYATNSLPSSASSSGYQSLTLSSPQSSLSSLYSTHRARFMSSKGFELEDDIEFCPDIMNLANASSNSSNSSTPQTSPTQDQASPASSGSVPHSGTAYYGSIQFKSQAVGASLPRVHTPRVRKTLDIVNPHTGMRIESSKLSPQAAK</sequence>
<reference evidence="2 3" key="1">
    <citation type="submission" date="2018-12" db="EMBL/GenBank/DDBJ databases">
        <authorList>
            <person name="Tiukova I."/>
            <person name="Dainat J."/>
        </authorList>
    </citation>
    <scope>NUCLEOTIDE SEQUENCE [LARGE SCALE GENOMIC DNA]</scope>
</reference>